<organism evidence="1">
    <name type="scientific">bioreactor metagenome</name>
    <dbReference type="NCBI Taxonomy" id="1076179"/>
    <lineage>
        <taxon>unclassified sequences</taxon>
        <taxon>metagenomes</taxon>
        <taxon>ecological metagenomes</taxon>
    </lineage>
</organism>
<proteinExistence type="predicted"/>
<reference evidence="1" key="1">
    <citation type="submission" date="2019-08" db="EMBL/GenBank/DDBJ databases">
        <authorList>
            <person name="Kucharzyk K."/>
            <person name="Murdoch R.W."/>
            <person name="Higgins S."/>
            <person name="Loffler F."/>
        </authorList>
    </citation>
    <scope>NUCLEOTIDE SEQUENCE</scope>
</reference>
<accession>A0A645BJH4</accession>
<evidence type="ECO:0000313" key="1">
    <source>
        <dbReference type="EMBL" id="MPM64701.1"/>
    </source>
</evidence>
<sequence>MFNGKRATRLVISPHHFQMESRAFEPAGDSARWQKNSSGESRIVRDENVDALKIDASFNQRDKWVYPRFTLNKEERSAFDKAVGLSFEIRTEQNRKEMSSPSLVWITMTDGKKYRLDYKPSLGDWGEVRIMFPEGQVQSFEIGMNPKKESITYWIRNVRLLYER</sequence>
<comment type="caution">
    <text evidence="1">The sequence shown here is derived from an EMBL/GenBank/DDBJ whole genome shotgun (WGS) entry which is preliminary data.</text>
</comment>
<gene>
    <name evidence="1" type="ORF">SDC9_111589</name>
</gene>
<dbReference type="EMBL" id="VSSQ01020098">
    <property type="protein sequence ID" value="MPM64701.1"/>
    <property type="molecule type" value="Genomic_DNA"/>
</dbReference>
<protein>
    <submittedName>
        <fullName evidence="1">Uncharacterized protein</fullName>
    </submittedName>
</protein>
<name>A0A645BJH4_9ZZZZ</name>
<dbReference type="AlphaFoldDB" id="A0A645BJH4"/>